<dbReference type="SUPFAM" id="SSF46785">
    <property type="entry name" value="Winged helix' DNA-binding domain"/>
    <property type="match status" value="1"/>
</dbReference>
<proteinExistence type="predicted"/>
<dbReference type="InterPro" id="IPR000944">
    <property type="entry name" value="Tscrpt_reg_Rrf2"/>
</dbReference>
<protein>
    <submittedName>
        <fullName evidence="1">Transcription regulator</fullName>
    </submittedName>
</protein>
<dbReference type="Gene3D" id="1.10.10.10">
    <property type="entry name" value="Winged helix-like DNA-binding domain superfamily/Winged helix DNA-binding domain"/>
    <property type="match status" value="1"/>
</dbReference>
<dbReference type="PROSITE" id="PS51197">
    <property type="entry name" value="HTH_RRF2_2"/>
    <property type="match status" value="1"/>
</dbReference>
<evidence type="ECO:0000313" key="1">
    <source>
        <dbReference type="EMBL" id="KRO27326.1"/>
    </source>
</evidence>
<dbReference type="AlphaFoldDB" id="A0A0R2NNW2"/>
<dbReference type="GO" id="GO:0003700">
    <property type="term" value="F:DNA-binding transcription factor activity"/>
    <property type="evidence" value="ECO:0007669"/>
    <property type="project" value="TreeGrafter"/>
</dbReference>
<organism evidence="1 2">
    <name type="scientific">Lactiplantibacillus fabifermentans DSM 21115</name>
    <dbReference type="NCBI Taxonomy" id="1413187"/>
    <lineage>
        <taxon>Bacteria</taxon>
        <taxon>Bacillati</taxon>
        <taxon>Bacillota</taxon>
        <taxon>Bacilli</taxon>
        <taxon>Lactobacillales</taxon>
        <taxon>Lactobacillaceae</taxon>
        <taxon>Lactiplantibacillus</taxon>
    </lineage>
</organism>
<comment type="caution">
    <text evidence="1">The sequence shown here is derived from an EMBL/GenBank/DDBJ whole genome shotgun (WGS) entry which is preliminary data.</text>
</comment>
<dbReference type="EMBL" id="AYGX02000081">
    <property type="protein sequence ID" value="KRO27326.1"/>
    <property type="molecule type" value="Genomic_DNA"/>
</dbReference>
<dbReference type="PANTHER" id="PTHR33221:SF15">
    <property type="entry name" value="HTH-TYPE TRANSCRIPTIONAL REGULATOR YWGB-RELATED"/>
    <property type="match status" value="1"/>
</dbReference>
<accession>A0A0R2NNW2</accession>
<dbReference type="InterPro" id="IPR036388">
    <property type="entry name" value="WH-like_DNA-bd_sf"/>
</dbReference>
<dbReference type="GO" id="GO:0005829">
    <property type="term" value="C:cytosol"/>
    <property type="evidence" value="ECO:0007669"/>
    <property type="project" value="TreeGrafter"/>
</dbReference>
<dbReference type="Proteomes" id="UP000050920">
    <property type="component" value="Unassembled WGS sequence"/>
</dbReference>
<dbReference type="PANTHER" id="PTHR33221">
    <property type="entry name" value="WINGED HELIX-TURN-HELIX TRANSCRIPTIONAL REGULATOR, RRF2 FAMILY"/>
    <property type="match status" value="1"/>
</dbReference>
<reference evidence="1 2" key="1">
    <citation type="journal article" date="2015" name="Genome Announc.">
        <title>Expanding the biotechnology potential of lactobacilli through comparative genomics of 213 strains and associated genera.</title>
        <authorList>
            <person name="Sun Z."/>
            <person name="Harris H.M."/>
            <person name="McCann A."/>
            <person name="Guo C."/>
            <person name="Argimon S."/>
            <person name="Zhang W."/>
            <person name="Yang X."/>
            <person name="Jeffery I.B."/>
            <person name="Cooney J.C."/>
            <person name="Kagawa T.F."/>
            <person name="Liu W."/>
            <person name="Song Y."/>
            <person name="Salvetti E."/>
            <person name="Wrobel A."/>
            <person name="Rasinkangas P."/>
            <person name="Parkhill J."/>
            <person name="Rea M.C."/>
            <person name="O'Sullivan O."/>
            <person name="Ritari J."/>
            <person name="Douillard F.P."/>
            <person name="Paul Ross R."/>
            <person name="Yang R."/>
            <person name="Briner A.E."/>
            <person name="Felis G.E."/>
            <person name="de Vos W.M."/>
            <person name="Barrangou R."/>
            <person name="Klaenhammer T.R."/>
            <person name="Caufield P.W."/>
            <person name="Cui Y."/>
            <person name="Zhang H."/>
            <person name="O'Toole P.W."/>
        </authorList>
    </citation>
    <scope>NUCLEOTIDE SEQUENCE [LARGE SCALE GENOMIC DNA]</scope>
    <source>
        <strain evidence="1 2">DSM 21115</strain>
    </source>
</reference>
<name>A0A0R2NNW2_9LACO</name>
<dbReference type="InterPro" id="IPR036390">
    <property type="entry name" value="WH_DNA-bd_sf"/>
</dbReference>
<sequence length="143" mass="15789">MSKMANTQLSDATHILAYIALHQNDDLKSERIASSLNTDPTMVRRLMGKMRKAGLLVSTRGIAKPELACQPDHISLRDIFVAVSTRRDLLSVDRDTSQTCPVGSVIPTVMSGYYREIQSSAEGRMAKITLQDVINDIELLQAT</sequence>
<gene>
    <name evidence="1" type="ORF">DY78_GL000075</name>
</gene>
<dbReference type="Pfam" id="PF02082">
    <property type="entry name" value="Rrf2"/>
    <property type="match status" value="1"/>
</dbReference>
<keyword evidence="2" id="KW-1185">Reference proteome</keyword>
<evidence type="ECO:0000313" key="2">
    <source>
        <dbReference type="Proteomes" id="UP000050920"/>
    </source>
</evidence>